<organism evidence="3 4">
    <name type="scientific">Neisseria shayeganii</name>
    <dbReference type="NCBI Taxonomy" id="607712"/>
    <lineage>
        <taxon>Bacteria</taxon>
        <taxon>Pseudomonadati</taxon>
        <taxon>Pseudomonadota</taxon>
        <taxon>Betaproteobacteria</taxon>
        <taxon>Neisseriales</taxon>
        <taxon>Neisseriaceae</taxon>
        <taxon>Neisseria</taxon>
    </lineage>
</organism>
<protein>
    <submittedName>
        <fullName evidence="3">Type II toxin-antitoxin system RelE/ParE family toxin</fullName>
    </submittedName>
</protein>
<dbReference type="Proteomes" id="UP000514752">
    <property type="component" value="Chromosome"/>
</dbReference>
<dbReference type="InterPro" id="IPR035093">
    <property type="entry name" value="RelE/ParE_toxin_dom_sf"/>
</dbReference>
<reference evidence="3 4" key="1">
    <citation type="submission" date="2020-07" db="EMBL/GenBank/DDBJ databases">
        <title>Genomic diversity of species in the Neisseriaceae family.</title>
        <authorList>
            <person name="Vincent A.T."/>
            <person name="Bernet E."/>
            <person name="Veyrier F.J."/>
        </authorList>
    </citation>
    <scope>NUCLEOTIDE SEQUENCE [LARGE SCALE GENOMIC DNA]</scope>
    <source>
        <strain evidence="3 4">DSM 22244</strain>
    </source>
</reference>
<dbReference type="Pfam" id="PF05016">
    <property type="entry name" value="ParE_toxin"/>
    <property type="match status" value="1"/>
</dbReference>
<dbReference type="KEGG" id="nsg:H3L94_00750"/>
<keyword evidence="2" id="KW-1277">Toxin-antitoxin system</keyword>
<accession>A0A7D7SPX2</accession>
<dbReference type="RefSeq" id="WP_182122264.1">
    <property type="nucleotide sequence ID" value="NZ_CP059567.1"/>
</dbReference>
<gene>
    <name evidence="3" type="ORF">H3L94_00750</name>
</gene>
<dbReference type="AlphaFoldDB" id="A0A7D7SPX2"/>
<evidence type="ECO:0000256" key="2">
    <source>
        <dbReference type="ARBA" id="ARBA00022649"/>
    </source>
</evidence>
<dbReference type="SUPFAM" id="SSF143011">
    <property type="entry name" value="RelE-like"/>
    <property type="match status" value="1"/>
</dbReference>
<evidence type="ECO:0000313" key="3">
    <source>
        <dbReference type="EMBL" id="QMT40630.1"/>
    </source>
</evidence>
<evidence type="ECO:0000313" key="4">
    <source>
        <dbReference type="Proteomes" id="UP000514752"/>
    </source>
</evidence>
<proteinExistence type="inferred from homology"/>
<name>A0A7D7SPX2_9NEIS</name>
<comment type="similarity">
    <text evidence="1">Belongs to the RelE toxin family.</text>
</comment>
<dbReference type="EMBL" id="CP059567">
    <property type="protein sequence ID" value="QMT40630.1"/>
    <property type="molecule type" value="Genomic_DNA"/>
</dbReference>
<dbReference type="Gene3D" id="3.30.2310.20">
    <property type="entry name" value="RelE-like"/>
    <property type="match status" value="1"/>
</dbReference>
<evidence type="ECO:0000256" key="1">
    <source>
        <dbReference type="ARBA" id="ARBA00006226"/>
    </source>
</evidence>
<dbReference type="PANTHER" id="PTHR35601">
    <property type="entry name" value="TOXIN RELE"/>
    <property type="match status" value="1"/>
</dbReference>
<dbReference type="PANTHER" id="PTHR35601:SF1">
    <property type="entry name" value="TOXIN RELE"/>
    <property type="match status" value="1"/>
</dbReference>
<dbReference type="InterPro" id="IPR007712">
    <property type="entry name" value="RelE/ParE_toxin"/>
</dbReference>
<sequence length="95" mass="10941">MIYKLYFLPSAKREWDKLGGSIKRQFKSKLAERLKEPRIPSAALHNMPDCYTIKLRGAGYRLVYRVDGERITVTVLAIGKRERLAVYRAAAKRAT</sequence>